<keyword evidence="2" id="KW-0378">Hydrolase</keyword>
<dbReference type="PANTHER" id="PTHR47992">
    <property type="entry name" value="PROTEIN PHOSPHATASE"/>
    <property type="match status" value="1"/>
</dbReference>
<dbReference type="SMR" id="A0A077RV07"/>
<evidence type="ECO:0000313" key="7">
    <source>
        <dbReference type="EnsemblPlants" id="TraesCS3B02G171000.1"/>
    </source>
</evidence>
<evidence type="ECO:0000313" key="8">
    <source>
        <dbReference type="Proteomes" id="UP000019116"/>
    </source>
</evidence>
<dbReference type="GO" id="GO:0004722">
    <property type="term" value="F:protein serine/threonine phosphatase activity"/>
    <property type="evidence" value="ECO:0000318"/>
    <property type="project" value="GO_Central"/>
</dbReference>
<accession>A0A077RV07</accession>
<reference evidence="7" key="2">
    <citation type="submission" date="2018-10" db="UniProtKB">
        <authorList>
            <consortium name="EnsemblPlants"/>
        </authorList>
    </citation>
    <scope>IDENTIFICATION</scope>
</reference>
<reference evidence="7" key="1">
    <citation type="submission" date="2018-08" db="EMBL/GenBank/DDBJ databases">
        <authorList>
            <person name="Rossello M."/>
        </authorList>
    </citation>
    <scope>NUCLEOTIDE SEQUENCE [LARGE SCALE GENOMIC DNA]</scope>
    <source>
        <strain evidence="7">cv. Chinese Spring</strain>
    </source>
</reference>
<dbReference type="InterPro" id="IPR015655">
    <property type="entry name" value="PP2C"/>
</dbReference>
<feature type="domain" description="PPM-type phosphatase" evidence="6">
    <location>
        <begin position="29"/>
        <end position="307"/>
    </location>
</feature>
<evidence type="ECO:0000256" key="2">
    <source>
        <dbReference type="ARBA" id="ARBA00022801"/>
    </source>
</evidence>
<protein>
    <recommendedName>
        <fullName evidence="1">protein-serine/threonine phosphatase</fullName>
        <ecNumber evidence="1">3.1.3.16</ecNumber>
    </recommendedName>
</protein>
<evidence type="ECO:0000259" key="6">
    <source>
        <dbReference type="PROSITE" id="PS51746"/>
    </source>
</evidence>
<dbReference type="EnsemblPlants" id="TraesCS3B02G171000.1">
    <property type="protein sequence ID" value="TraesCS3B02G171000.1"/>
    <property type="gene ID" value="TraesCS3B02G171000"/>
</dbReference>
<dbReference type="CDD" id="cd00143">
    <property type="entry name" value="PP2Cc"/>
    <property type="match status" value="1"/>
</dbReference>
<dbReference type="Pfam" id="PF00481">
    <property type="entry name" value="PP2C"/>
    <property type="match status" value="1"/>
</dbReference>
<dbReference type="Gramene" id="TraesCS3B02G171000.1">
    <property type="protein sequence ID" value="TraesCS3B02G171000.1"/>
    <property type="gene ID" value="TraesCS3B02G171000"/>
</dbReference>
<dbReference type="InterPro" id="IPR036457">
    <property type="entry name" value="PPM-type-like_dom_sf"/>
</dbReference>
<dbReference type="GO" id="GO:1902531">
    <property type="term" value="P:regulation of intracellular signal transduction"/>
    <property type="evidence" value="ECO:0000318"/>
    <property type="project" value="GO_Central"/>
</dbReference>
<keyword evidence="3" id="KW-0904">Protein phosphatase</keyword>
<name>A0A077RV07_WHEAT</name>
<dbReference type="PROSITE" id="PS51746">
    <property type="entry name" value="PPM_2"/>
    <property type="match status" value="1"/>
</dbReference>
<sequence>MDIDLNVPADDVPEEPVPTWGECPQLYLSYSIATRNDRLPFLKDAIAAVKSFTVLSPPLGLDFFGVFDGILGAKFVEHMEERLHGAIAKEIERDLRADSPRARGDIVGWWRVIIEEAFRVVDNEVVAGGRGGIDAPARVASGALAVLVLEDYFVLANRGASRAVIYRGSEAVPLTREHTPMPQNAGGDVVGSTSRVEDVMPPHAFFGSSKIMATAPEPEVVAVKRKPRDKFLILATRGLWDFVTPGDACAFIEKRLSEYAQQIIMSSGKKPTNSSGPPCANILANELAAHAISKGTKHNVNIVVILLKNFWDQSFPSTCKK</sequence>
<dbReference type="STRING" id="4565.A0A077RV07"/>
<dbReference type="Proteomes" id="UP000019116">
    <property type="component" value="Chromosome 3B"/>
</dbReference>
<proteinExistence type="predicted"/>
<dbReference type="AlphaFoldDB" id="A0A077RV07"/>
<evidence type="ECO:0000256" key="4">
    <source>
        <dbReference type="ARBA" id="ARBA00047761"/>
    </source>
</evidence>
<dbReference type="GO" id="GO:0005634">
    <property type="term" value="C:nucleus"/>
    <property type="evidence" value="ECO:0000318"/>
    <property type="project" value="GO_Central"/>
</dbReference>
<dbReference type="OrthoDB" id="420076at2759"/>
<dbReference type="OMA" id="WWRVIIE"/>
<dbReference type="SUPFAM" id="SSF81606">
    <property type="entry name" value="PP2C-like"/>
    <property type="match status" value="1"/>
</dbReference>
<dbReference type="InterPro" id="IPR001932">
    <property type="entry name" value="PPM-type_phosphatase-like_dom"/>
</dbReference>
<organism evidence="7">
    <name type="scientific">Triticum aestivum</name>
    <name type="common">Wheat</name>
    <dbReference type="NCBI Taxonomy" id="4565"/>
    <lineage>
        <taxon>Eukaryota</taxon>
        <taxon>Viridiplantae</taxon>
        <taxon>Streptophyta</taxon>
        <taxon>Embryophyta</taxon>
        <taxon>Tracheophyta</taxon>
        <taxon>Spermatophyta</taxon>
        <taxon>Magnoliopsida</taxon>
        <taxon>Liliopsida</taxon>
        <taxon>Poales</taxon>
        <taxon>Poaceae</taxon>
        <taxon>BOP clade</taxon>
        <taxon>Pooideae</taxon>
        <taxon>Triticodae</taxon>
        <taxon>Triticeae</taxon>
        <taxon>Triticinae</taxon>
        <taxon>Triticum</taxon>
    </lineage>
</organism>
<evidence type="ECO:0000256" key="3">
    <source>
        <dbReference type="ARBA" id="ARBA00022912"/>
    </source>
</evidence>
<keyword evidence="8" id="KW-1185">Reference proteome</keyword>
<comment type="catalytic activity">
    <reaction evidence="4">
        <text>O-phospho-L-seryl-[protein] + H2O = L-seryl-[protein] + phosphate</text>
        <dbReference type="Rhea" id="RHEA:20629"/>
        <dbReference type="Rhea" id="RHEA-COMP:9863"/>
        <dbReference type="Rhea" id="RHEA-COMP:11604"/>
        <dbReference type="ChEBI" id="CHEBI:15377"/>
        <dbReference type="ChEBI" id="CHEBI:29999"/>
        <dbReference type="ChEBI" id="CHEBI:43474"/>
        <dbReference type="ChEBI" id="CHEBI:83421"/>
        <dbReference type="EC" id="3.1.3.16"/>
    </reaction>
</comment>
<dbReference type="EC" id="3.1.3.16" evidence="1"/>
<evidence type="ECO:0000256" key="1">
    <source>
        <dbReference type="ARBA" id="ARBA00013081"/>
    </source>
</evidence>
<comment type="catalytic activity">
    <reaction evidence="5">
        <text>O-phospho-L-threonyl-[protein] + H2O = L-threonyl-[protein] + phosphate</text>
        <dbReference type="Rhea" id="RHEA:47004"/>
        <dbReference type="Rhea" id="RHEA-COMP:11060"/>
        <dbReference type="Rhea" id="RHEA-COMP:11605"/>
        <dbReference type="ChEBI" id="CHEBI:15377"/>
        <dbReference type="ChEBI" id="CHEBI:30013"/>
        <dbReference type="ChEBI" id="CHEBI:43474"/>
        <dbReference type="ChEBI" id="CHEBI:61977"/>
        <dbReference type="EC" id="3.1.3.16"/>
    </reaction>
</comment>
<dbReference type="Gene3D" id="3.60.40.10">
    <property type="entry name" value="PPM-type phosphatase domain"/>
    <property type="match status" value="1"/>
</dbReference>
<evidence type="ECO:0000256" key="5">
    <source>
        <dbReference type="ARBA" id="ARBA00048336"/>
    </source>
</evidence>
<dbReference type="HOGENOM" id="CLU_013173_20_0_1"/>
<dbReference type="SMART" id="SM00332">
    <property type="entry name" value="PP2Cc"/>
    <property type="match status" value="1"/>
</dbReference>